<keyword evidence="4" id="KW-1185">Reference proteome</keyword>
<sequence>MSQNSSSEKDPTIPYDMPIEVLPSDIDMMGHVNNTIYLRWVQEAATEHWDAVAHEDDHTAMVWLITRHEIDYKRPAFEGDKLVARTWVGYYEHHKCERFTEIIRLSDKRIMASVRTLWCPISQETKRTVRLSEEQIGRYSKGRKPA</sequence>
<dbReference type="OrthoDB" id="9801517at2"/>
<accession>A0A1I5D4R7</accession>
<comment type="similarity">
    <text evidence="1">Belongs to the 4-hydroxybenzoyl-CoA thioesterase family.</text>
</comment>
<evidence type="ECO:0000313" key="4">
    <source>
        <dbReference type="Proteomes" id="UP000199236"/>
    </source>
</evidence>
<dbReference type="Gene3D" id="3.10.129.10">
    <property type="entry name" value="Hotdog Thioesterase"/>
    <property type="match status" value="1"/>
</dbReference>
<organism evidence="3 4">
    <name type="scientific">Cohaesibacter marisflavi</name>
    <dbReference type="NCBI Taxonomy" id="655353"/>
    <lineage>
        <taxon>Bacteria</taxon>
        <taxon>Pseudomonadati</taxon>
        <taxon>Pseudomonadota</taxon>
        <taxon>Alphaproteobacteria</taxon>
        <taxon>Hyphomicrobiales</taxon>
        <taxon>Cohaesibacteraceae</taxon>
    </lineage>
</organism>
<dbReference type="Proteomes" id="UP000199236">
    <property type="component" value="Unassembled WGS sequence"/>
</dbReference>
<dbReference type="RefSeq" id="WP_090069945.1">
    <property type="nucleotide sequence ID" value="NZ_FOVR01000002.1"/>
</dbReference>
<name>A0A1I5D4R7_9HYPH</name>
<dbReference type="PANTHER" id="PTHR31793">
    <property type="entry name" value="4-HYDROXYBENZOYL-COA THIOESTERASE FAMILY MEMBER"/>
    <property type="match status" value="1"/>
</dbReference>
<protein>
    <submittedName>
        <fullName evidence="3">Acyl-CoA thioester hydrolase</fullName>
    </submittedName>
</protein>
<proteinExistence type="inferred from homology"/>
<gene>
    <name evidence="3" type="ORF">SAMN04488056_102477</name>
</gene>
<dbReference type="PANTHER" id="PTHR31793:SF27">
    <property type="entry name" value="NOVEL THIOESTERASE SUPERFAMILY DOMAIN AND SAPOSIN A-TYPE DOMAIN CONTAINING PROTEIN (0610012H03RIK)"/>
    <property type="match status" value="1"/>
</dbReference>
<reference evidence="3 4" key="1">
    <citation type="submission" date="2016-10" db="EMBL/GenBank/DDBJ databases">
        <authorList>
            <person name="de Groot N.N."/>
        </authorList>
    </citation>
    <scope>NUCLEOTIDE SEQUENCE [LARGE SCALE GENOMIC DNA]</scope>
    <source>
        <strain evidence="3 4">CGMCC 1.9157</strain>
    </source>
</reference>
<dbReference type="InterPro" id="IPR029069">
    <property type="entry name" value="HotDog_dom_sf"/>
</dbReference>
<evidence type="ECO:0000256" key="2">
    <source>
        <dbReference type="ARBA" id="ARBA00022801"/>
    </source>
</evidence>
<dbReference type="STRING" id="655353.SAMN04488056_102477"/>
<dbReference type="EMBL" id="FOVR01000002">
    <property type="protein sequence ID" value="SFN94244.1"/>
    <property type="molecule type" value="Genomic_DNA"/>
</dbReference>
<dbReference type="Pfam" id="PF13279">
    <property type="entry name" value="4HBT_2"/>
    <property type="match status" value="1"/>
</dbReference>
<keyword evidence="2 3" id="KW-0378">Hydrolase</keyword>
<evidence type="ECO:0000256" key="1">
    <source>
        <dbReference type="ARBA" id="ARBA00005953"/>
    </source>
</evidence>
<dbReference type="InterPro" id="IPR050563">
    <property type="entry name" value="4-hydroxybenzoyl-CoA_TE"/>
</dbReference>
<dbReference type="GO" id="GO:0047617">
    <property type="term" value="F:fatty acyl-CoA hydrolase activity"/>
    <property type="evidence" value="ECO:0007669"/>
    <property type="project" value="TreeGrafter"/>
</dbReference>
<dbReference type="CDD" id="cd00586">
    <property type="entry name" value="4HBT"/>
    <property type="match status" value="1"/>
</dbReference>
<evidence type="ECO:0000313" key="3">
    <source>
        <dbReference type="EMBL" id="SFN94244.1"/>
    </source>
</evidence>
<dbReference type="SUPFAM" id="SSF54637">
    <property type="entry name" value="Thioesterase/thiol ester dehydrase-isomerase"/>
    <property type="match status" value="1"/>
</dbReference>
<dbReference type="AlphaFoldDB" id="A0A1I5D4R7"/>